<evidence type="ECO:0000313" key="10">
    <source>
        <dbReference type="Proteomes" id="UP001597512"/>
    </source>
</evidence>
<dbReference type="InterPro" id="IPR032311">
    <property type="entry name" value="DUF4982"/>
</dbReference>
<comment type="similarity">
    <text evidence="1">Belongs to the glycosyl hydrolase 2 family.</text>
</comment>
<dbReference type="Pfam" id="PF00703">
    <property type="entry name" value="Glyco_hydro_2"/>
    <property type="match status" value="1"/>
</dbReference>
<reference evidence="10" key="1">
    <citation type="journal article" date="2019" name="Int. J. Syst. Evol. Microbiol.">
        <title>The Global Catalogue of Microorganisms (GCM) 10K type strain sequencing project: providing services to taxonomists for standard genome sequencing and annotation.</title>
        <authorList>
            <consortium name="The Broad Institute Genomics Platform"/>
            <consortium name="The Broad Institute Genome Sequencing Center for Infectious Disease"/>
            <person name="Wu L."/>
            <person name="Ma J."/>
        </authorList>
    </citation>
    <scope>NUCLEOTIDE SEQUENCE [LARGE SCALE GENOMIC DNA]</scope>
    <source>
        <strain evidence="10">KCTC 52490</strain>
    </source>
</reference>
<dbReference type="RefSeq" id="WP_381501269.1">
    <property type="nucleotide sequence ID" value="NZ_JBHUOM010000006.1"/>
</dbReference>
<dbReference type="PANTHER" id="PTHR42732">
    <property type="entry name" value="BETA-GALACTOSIDASE"/>
    <property type="match status" value="1"/>
</dbReference>
<dbReference type="InterPro" id="IPR036156">
    <property type="entry name" value="Beta-gal/glucu_dom_sf"/>
</dbReference>
<dbReference type="EMBL" id="JBHUOM010000006">
    <property type="protein sequence ID" value="MFD2934726.1"/>
    <property type="molecule type" value="Genomic_DNA"/>
</dbReference>
<dbReference type="SUPFAM" id="SSF49303">
    <property type="entry name" value="beta-Galactosidase/glucuronidase domain"/>
    <property type="match status" value="1"/>
</dbReference>
<sequence>MKKQSIFLSILLLIGIAVRGLSAAPEPRQRLLMDYGWKFMQADINDADTPAFDDRKWRTLNLPHDWSIEGEFKEDAPTKGNGGYLPTGIGWYRKHFSLSSIPKAQTIWIEFDGVYMNSDVWINGHHLGKHPYGYTSFHYALTPFLKKGDNIIAVRVDNSVQPNSRWYSGSGIYRHVWLNLAGPVHVAQWGTYITTPSVEATSATVGVRTSLENNLPTTKNVVLRSVITDAMGKQIATLDTPVSLSAAGKTDVEQTLLVASPALWSIETPSLYTLHTVILEGTKLRDSTNSPFGIRKLEYDRVKGFFLNGKHVKMNGVCLHHDGGALGAAVPEQAWVRRLRLLKEMGCNAIRTAHNPPAPEFLDLCDKMGFLVMDEAFDEWEVMKGQVDRSYHLQFAEWSQRDLLSMIHRDRNHPSIVIWSAGNEVPDQTVDRGQEVLKQLIETLHREDPTRPVTVANDKIAAGDGPAKLPFLDLEDIVGYNYVDRWNNRRELYYSADRYEHPNWKVIGTEHTAVRGTRGIYNLSGSRPGAPDYRTGMIAAEQLWKFTAINDYVIGDFMWAGIDFLGEAQWPNKNSGAGVIDLSGFPKDGYYFYQSQWTQKPMVHGFPHWNWAGNEGKVIPIIAYTNCESVELFLNDKSFGKKSTVFPQQGHTKIWNKYDRPFISATTSDLHLSWDVPYEPGTLTFVGTKDGQVITEEIRTTSKPTAIRLSVDRNDINADAWDIANVNVEVVDANGLPVPDADNLIEFTVEGEGILLATDNGNPQDRTTMKSKQRKAFGGLALAIIQSIDKPGAIRIRAVSQQLNPADLQISSHKPANAPARAEQLR</sequence>
<dbReference type="PANTHER" id="PTHR42732:SF1">
    <property type="entry name" value="BETA-MANNOSIDASE"/>
    <property type="match status" value="1"/>
</dbReference>
<keyword evidence="10" id="KW-1185">Reference proteome</keyword>
<dbReference type="PRINTS" id="PR00132">
    <property type="entry name" value="GLHYDRLASE2"/>
</dbReference>
<dbReference type="Gene3D" id="2.60.40.10">
    <property type="entry name" value="Immunoglobulins"/>
    <property type="match status" value="3"/>
</dbReference>
<feature type="domain" description="Glycoside hydrolase family 2 immunoglobulin-like beta-sandwich" evidence="4">
    <location>
        <begin position="192"/>
        <end position="295"/>
    </location>
</feature>
<dbReference type="Pfam" id="PF02836">
    <property type="entry name" value="Glyco_hydro_2_C"/>
    <property type="match status" value="1"/>
</dbReference>
<dbReference type="InterPro" id="IPR013783">
    <property type="entry name" value="Ig-like_fold"/>
</dbReference>
<organism evidence="9 10">
    <name type="scientific">Spirosoma flavum</name>
    <dbReference type="NCBI Taxonomy" id="2048557"/>
    <lineage>
        <taxon>Bacteria</taxon>
        <taxon>Pseudomonadati</taxon>
        <taxon>Bacteroidota</taxon>
        <taxon>Cytophagia</taxon>
        <taxon>Cytophagales</taxon>
        <taxon>Cytophagaceae</taxon>
        <taxon>Spirosoma</taxon>
    </lineage>
</organism>
<evidence type="ECO:0000259" key="8">
    <source>
        <dbReference type="Pfam" id="PF18565"/>
    </source>
</evidence>
<dbReference type="Gene3D" id="2.60.120.260">
    <property type="entry name" value="Galactose-binding domain-like"/>
    <property type="match status" value="1"/>
</dbReference>
<evidence type="ECO:0000259" key="5">
    <source>
        <dbReference type="Pfam" id="PF02836"/>
    </source>
</evidence>
<dbReference type="Pfam" id="PF18565">
    <property type="entry name" value="Glyco_hydro2_C5"/>
    <property type="match status" value="1"/>
</dbReference>
<feature type="domain" description="Glycoside hydrolase family 2 catalytic" evidence="5">
    <location>
        <begin position="303"/>
        <end position="588"/>
    </location>
</feature>
<dbReference type="InterPro" id="IPR006103">
    <property type="entry name" value="Glyco_hydro_2_cat"/>
</dbReference>
<gene>
    <name evidence="9" type="ORF">ACFS25_13100</name>
</gene>
<dbReference type="InterPro" id="IPR006104">
    <property type="entry name" value="Glyco_hydro_2_N"/>
</dbReference>
<feature type="domain" description="Glycoside hydrolase family 2" evidence="8">
    <location>
        <begin position="707"/>
        <end position="808"/>
    </location>
</feature>
<evidence type="ECO:0000259" key="6">
    <source>
        <dbReference type="Pfam" id="PF02837"/>
    </source>
</evidence>
<dbReference type="Pfam" id="PF02837">
    <property type="entry name" value="Glyco_hydro_2_N"/>
    <property type="match status" value="1"/>
</dbReference>
<feature type="domain" description="DUF4982" evidence="7">
    <location>
        <begin position="616"/>
        <end position="694"/>
    </location>
</feature>
<dbReference type="Gene3D" id="3.20.20.80">
    <property type="entry name" value="Glycosidases"/>
    <property type="match status" value="1"/>
</dbReference>
<accession>A0ABW6AGZ7</accession>
<evidence type="ECO:0000256" key="1">
    <source>
        <dbReference type="ARBA" id="ARBA00007401"/>
    </source>
</evidence>
<dbReference type="SUPFAM" id="SSF49373">
    <property type="entry name" value="Invasin/intimin cell-adhesion fragments"/>
    <property type="match status" value="1"/>
</dbReference>
<dbReference type="InterPro" id="IPR006102">
    <property type="entry name" value="Ig-like_GH2"/>
</dbReference>
<feature type="domain" description="Glycosyl hydrolases family 2 sugar binding" evidence="6">
    <location>
        <begin position="88"/>
        <end position="178"/>
    </location>
</feature>
<dbReference type="InterPro" id="IPR006101">
    <property type="entry name" value="Glyco_hydro_2"/>
</dbReference>
<dbReference type="GO" id="GO:0016787">
    <property type="term" value="F:hydrolase activity"/>
    <property type="evidence" value="ECO:0007669"/>
    <property type="project" value="UniProtKB-KW"/>
</dbReference>
<dbReference type="InterPro" id="IPR023232">
    <property type="entry name" value="Glyco_hydro_2_AS"/>
</dbReference>
<evidence type="ECO:0000259" key="4">
    <source>
        <dbReference type="Pfam" id="PF00703"/>
    </source>
</evidence>
<evidence type="ECO:0000256" key="3">
    <source>
        <dbReference type="ARBA" id="ARBA00023295"/>
    </source>
</evidence>
<dbReference type="SUPFAM" id="SSF49785">
    <property type="entry name" value="Galactose-binding domain-like"/>
    <property type="match status" value="1"/>
</dbReference>
<evidence type="ECO:0000256" key="2">
    <source>
        <dbReference type="ARBA" id="ARBA00022801"/>
    </source>
</evidence>
<dbReference type="InterPro" id="IPR008964">
    <property type="entry name" value="Invasin/intimin_cell_adhesion"/>
</dbReference>
<keyword evidence="3" id="KW-0326">Glycosidase</keyword>
<protein>
    <submittedName>
        <fullName evidence="9">Glycoside hydrolase family 2 TIM barrel-domain containing protein</fullName>
    </submittedName>
</protein>
<name>A0ABW6AGZ7_9BACT</name>
<proteinExistence type="inferred from homology"/>
<evidence type="ECO:0000313" key="9">
    <source>
        <dbReference type="EMBL" id="MFD2934726.1"/>
    </source>
</evidence>
<dbReference type="InterPro" id="IPR017853">
    <property type="entry name" value="GH"/>
</dbReference>
<dbReference type="InterPro" id="IPR008979">
    <property type="entry name" value="Galactose-bd-like_sf"/>
</dbReference>
<dbReference type="SUPFAM" id="SSF51445">
    <property type="entry name" value="(Trans)glycosidases"/>
    <property type="match status" value="1"/>
</dbReference>
<dbReference type="Proteomes" id="UP001597512">
    <property type="component" value="Unassembled WGS sequence"/>
</dbReference>
<keyword evidence="2 9" id="KW-0378">Hydrolase</keyword>
<dbReference type="Pfam" id="PF16355">
    <property type="entry name" value="DUF4982"/>
    <property type="match status" value="1"/>
</dbReference>
<dbReference type="PROSITE" id="PS00608">
    <property type="entry name" value="GLYCOSYL_HYDROL_F2_2"/>
    <property type="match status" value="1"/>
</dbReference>
<evidence type="ECO:0000259" key="7">
    <source>
        <dbReference type="Pfam" id="PF16355"/>
    </source>
</evidence>
<dbReference type="InterPro" id="IPR040605">
    <property type="entry name" value="Glyco_hydro2_dom5"/>
</dbReference>
<comment type="caution">
    <text evidence="9">The sequence shown here is derived from an EMBL/GenBank/DDBJ whole genome shotgun (WGS) entry which is preliminary data.</text>
</comment>
<dbReference type="InterPro" id="IPR051913">
    <property type="entry name" value="GH2_Domain-Containing"/>
</dbReference>